<comment type="caution">
    <text evidence="2">The sequence shown here is derived from an EMBL/GenBank/DDBJ whole genome shotgun (WGS) entry which is preliminary data.</text>
</comment>
<dbReference type="OrthoDB" id="272734at2759"/>
<reference evidence="2 3" key="1">
    <citation type="journal article" date="2015" name="PLoS Pathog.">
        <title>Leptomonas seymouri: Adaptations to the Dixenous Life Cycle Analyzed by Genome Sequencing, Transcriptome Profiling and Co-infection with Leishmania donovani.</title>
        <authorList>
            <person name="Kraeva N."/>
            <person name="Butenko A."/>
            <person name="Hlavacova J."/>
            <person name="Kostygov A."/>
            <person name="Myskova J."/>
            <person name="Grybchuk D."/>
            <person name="Lestinova T."/>
            <person name="Votypka J."/>
            <person name="Volf P."/>
            <person name="Opperdoes F."/>
            <person name="Flegontov P."/>
            <person name="Lukes J."/>
            <person name="Yurchenko V."/>
        </authorList>
    </citation>
    <scope>NUCLEOTIDE SEQUENCE [LARGE SCALE GENOMIC DNA]</scope>
    <source>
        <strain evidence="2 3">ATCC 30220</strain>
    </source>
</reference>
<dbReference type="AlphaFoldDB" id="A0A0N1PD48"/>
<evidence type="ECO:0000256" key="1">
    <source>
        <dbReference type="SAM" id="Phobius"/>
    </source>
</evidence>
<proteinExistence type="predicted"/>
<accession>A0A0N1PD48</accession>
<evidence type="ECO:0000313" key="3">
    <source>
        <dbReference type="Proteomes" id="UP000038009"/>
    </source>
</evidence>
<organism evidence="2 3">
    <name type="scientific">Leptomonas seymouri</name>
    <dbReference type="NCBI Taxonomy" id="5684"/>
    <lineage>
        <taxon>Eukaryota</taxon>
        <taxon>Discoba</taxon>
        <taxon>Euglenozoa</taxon>
        <taxon>Kinetoplastea</taxon>
        <taxon>Metakinetoplastina</taxon>
        <taxon>Trypanosomatida</taxon>
        <taxon>Trypanosomatidae</taxon>
        <taxon>Leishmaniinae</taxon>
        <taxon>Leptomonas</taxon>
    </lineage>
</organism>
<dbReference type="OMA" id="NIMCDFF"/>
<feature type="transmembrane region" description="Helical" evidence="1">
    <location>
        <begin position="482"/>
        <end position="500"/>
    </location>
</feature>
<dbReference type="EMBL" id="LJSK01000121">
    <property type="protein sequence ID" value="KPI86664.1"/>
    <property type="molecule type" value="Genomic_DNA"/>
</dbReference>
<dbReference type="Proteomes" id="UP000038009">
    <property type="component" value="Unassembled WGS sequence"/>
</dbReference>
<protein>
    <submittedName>
        <fullName evidence="2">Uncharacterized protein</fullName>
    </submittedName>
</protein>
<gene>
    <name evidence="2" type="ORF">ABL78_4279</name>
</gene>
<keyword evidence="1" id="KW-1133">Transmembrane helix</keyword>
<name>A0A0N1PD48_LEPSE</name>
<keyword evidence="1" id="KW-0812">Transmembrane</keyword>
<keyword evidence="1" id="KW-0472">Membrane</keyword>
<keyword evidence="3" id="KW-1185">Reference proteome</keyword>
<sequence length="514" mass="56500">MAALQSCNFFYTSFSGGLTWTALHPTPVSASAVNHTSVTLHDWMYESDSSNSGAIEVWLLIHTEDKRSPSVGGASAFRSTLLAGCQVGLPCPRGAGALVLRSAAVFADGATENELRVVYACEGAGRVSLHEQVYRWVAQQLIYLKERVLLAVEGGTPPYTVYAVEEDSAQSGLVVLQSNTHTHVFHLRTGRAVRDGVVPPIAELPTQWSLAHDAQRRHSFRHGCITEGLVGLISYDPHRHTSTFHLSALPMPQLTTAPSAQARVLLEVTTPVLYDADGDLLAFCGVAQRLVYTRCRLTRTHLQLSPLMEQTAIVLEGRVEGAASGRVDAPDSVTWHACGRQRYESAVRWQRSTDTAEWSVEPLHKVWSTPVLDVKSADDFESTPTLFRSALKRALVGERRAIACSAEWRITQLLFRFAGTDVKRSCFVRTSTLSSLNPPAGTMEAAFMSASCRRMATTWWQPSPSLPSRFVCAATHCSVSEWLLLCMVSCAVLLFIRLSLRCGVVQRWRRCVGV</sequence>
<dbReference type="VEuPathDB" id="TriTrypDB:Lsey_0121_0230"/>
<evidence type="ECO:0000313" key="2">
    <source>
        <dbReference type="EMBL" id="KPI86664.1"/>
    </source>
</evidence>